<dbReference type="InterPro" id="IPR007307">
    <property type="entry name" value="Ltv1"/>
</dbReference>
<evidence type="ECO:0000313" key="6">
    <source>
        <dbReference type="Proteomes" id="UP000053105"/>
    </source>
</evidence>
<feature type="compositionally biased region" description="Low complexity" evidence="4">
    <location>
        <begin position="336"/>
        <end position="346"/>
    </location>
</feature>
<dbReference type="GO" id="GO:0042274">
    <property type="term" value="P:ribosomal small subunit biogenesis"/>
    <property type="evidence" value="ECO:0007669"/>
    <property type="project" value="InterPro"/>
</dbReference>
<evidence type="ECO:0000256" key="1">
    <source>
        <dbReference type="ARBA" id="ARBA00009078"/>
    </source>
</evidence>
<name>A0A0M8ZVT0_9HYME</name>
<evidence type="ECO:0000313" key="5">
    <source>
        <dbReference type="EMBL" id="KOX72145.1"/>
    </source>
</evidence>
<proteinExistence type="inferred from homology"/>
<feature type="compositionally biased region" description="Polar residues" evidence="4">
    <location>
        <begin position="399"/>
        <end position="415"/>
    </location>
</feature>
<protein>
    <recommendedName>
        <fullName evidence="2">Protein LTV1 homolog</fullName>
    </recommendedName>
</protein>
<dbReference type="STRING" id="166423.A0A0M8ZVT0"/>
<gene>
    <name evidence="5" type="ORF">WN51_01006</name>
</gene>
<dbReference type="OrthoDB" id="5852896at2759"/>
<organism evidence="5 6">
    <name type="scientific">Melipona quadrifasciata</name>
    <dbReference type="NCBI Taxonomy" id="166423"/>
    <lineage>
        <taxon>Eukaryota</taxon>
        <taxon>Metazoa</taxon>
        <taxon>Ecdysozoa</taxon>
        <taxon>Arthropoda</taxon>
        <taxon>Hexapoda</taxon>
        <taxon>Insecta</taxon>
        <taxon>Pterygota</taxon>
        <taxon>Neoptera</taxon>
        <taxon>Endopterygota</taxon>
        <taxon>Hymenoptera</taxon>
        <taxon>Apocrita</taxon>
        <taxon>Aculeata</taxon>
        <taxon>Apoidea</taxon>
        <taxon>Anthophila</taxon>
        <taxon>Apidae</taxon>
        <taxon>Melipona</taxon>
    </lineage>
</organism>
<keyword evidence="6" id="KW-1185">Reference proteome</keyword>
<feature type="region of interest" description="Disordered" evidence="4">
    <location>
        <begin position="757"/>
        <end position="783"/>
    </location>
</feature>
<dbReference type="EMBL" id="KQ435824">
    <property type="protein sequence ID" value="KOX72145.1"/>
    <property type="molecule type" value="Genomic_DNA"/>
</dbReference>
<evidence type="ECO:0000256" key="3">
    <source>
        <dbReference type="SAM" id="Coils"/>
    </source>
</evidence>
<feature type="region of interest" description="Disordered" evidence="4">
    <location>
        <begin position="397"/>
        <end position="418"/>
    </location>
</feature>
<keyword evidence="3" id="KW-0175">Coiled coil</keyword>
<feature type="coiled-coil region" evidence="3">
    <location>
        <begin position="14"/>
        <end position="44"/>
    </location>
</feature>
<dbReference type="PANTHER" id="PTHR21531:SF0">
    <property type="entry name" value="PROTEIN LTV1 HOMOLOG"/>
    <property type="match status" value="1"/>
</dbReference>
<dbReference type="GO" id="GO:0000056">
    <property type="term" value="P:ribosomal small subunit export from nucleus"/>
    <property type="evidence" value="ECO:0007669"/>
    <property type="project" value="TreeGrafter"/>
</dbReference>
<comment type="similarity">
    <text evidence="1">Belongs to the LTV1 family.</text>
</comment>
<dbReference type="PANTHER" id="PTHR21531">
    <property type="entry name" value="LOW-TEMPERATURE VIABILITY PROTEIN LTV1-RELATED"/>
    <property type="match status" value="1"/>
</dbReference>
<dbReference type="Proteomes" id="UP000053105">
    <property type="component" value="Unassembled WGS sequence"/>
</dbReference>
<dbReference type="GO" id="GO:0005829">
    <property type="term" value="C:cytosol"/>
    <property type="evidence" value="ECO:0007669"/>
    <property type="project" value="TreeGrafter"/>
</dbReference>
<sequence>MNVSNMLKNVVNDEKNSKQKKSSINEEKDRLKKQINQLKSIILQIEWSLGISKFKNSKCIIQPSNISSLRTDDIQNINLQLESELYRYSGFYCVKFTKQEYIFNFSCSNKYDKDNIFAIQIFNDQNKGVLGKWVMPMTIDLKDMISDFPIDKLKNIPCLLKICKQHIDSYFIRHEQYTTLMRSISNIKNCKLQTNLGYTQINLELIGVYNKDTDSYMTIIIYLLYKINEVRPHKIVVDSVIEEELDKKIKKHLRLSLACFKQFDLHTAFEKMLNEGEFIWTKEDNEESLLDINFSDNSDQEGFLDSFILPQKRSLRLRKKKQQMIKRRKISEKENSNISNESDKNSISFENKKQKLKKKWKILGGKEFINSPDTNKTDKNSISPQNEELKLENIKRSTRQQNVSITKSAPNISNSKPKELKQTKLKFETNHAELHNSSNTTSSDATVFKNKQINKLNEPFTSTPIRRISDTNVEPTKLMQNKMRRRIKSSIKTTSLKSIPVRAINRTISAWADQQPTVGTMSMQRSSSRLKLFMTVDLPLLLRPTTKTFTSFFLRPKRFAKRSNSPILCVLLKPKGKTKKFIDKKNSVTFHLVHRSQRDPLIADETAPERVLVPLEHTQASKKKLDDNKRKEEQQKYGIYFDDDYDYLKHLRDVNSLTAEWERVDACTSSKSNDQTNAPKINLPSSVFASNVEEKVGLLNKAAPVSGLQLDLDPDIVAAMDDDFDYENSENELEDNFMELANAPISNEILPEKYESHLNESDQASDVSSEFELSDEEQDEVRSLDGLSQYTFREEETKSRFTEYSMSSSVIRRNEQLTLLDDKFEKMYAAYDEDEIGALDCDEIEGYIAPNSDLVLQCATEFEKQQNENTDNITQLMKDKMKILNKEYSSSEDEDSLEELVVDAREKDKWDCESIISTYSNIYNHPKLISEPKHPQKIKINPRTGIPKNVLNGCSRKLTIKALAQFEEQNTNCEPEYSQSIAETMKSTLSTLSIRPKNETSEERKERKKALKEYRKERRIERKANSEAFKEEKKRQEKILLNNRQNIQGNKIL</sequence>
<dbReference type="GO" id="GO:0030688">
    <property type="term" value="C:preribosome, small subunit precursor"/>
    <property type="evidence" value="ECO:0007669"/>
    <property type="project" value="TreeGrafter"/>
</dbReference>
<feature type="region of interest" description="Disordered" evidence="4">
    <location>
        <begin position="322"/>
        <end position="346"/>
    </location>
</feature>
<reference evidence="5 6" key="1">
    <citation type="submission" date="2015-07" db="EMBL/GenBank/DDBJ databases">
        <title>The genome of Melipona quadrifasciata.</title>
        <authorList>
            <person name="Pan H."/>
            <person name="Kapheim K."/>
        </authorList>
    </citation>
    <scope>NUCLEOTIDE SEQUENCE [LARGE SCALE GENOMIC DNA]</scope>
    <source>
        <strain evidence="5">0111107301</strain>
        <tissue evidence="5">Whole body</tissue>
    </source>
</reference>
<evidence type="ECO:0000256" key="4">
    <source>
        <dbReference type="SAM" id="MobiDB-lite"/>
    </source>
</evidence>
<dbReference type="Pfam" id="PF04180">
    <property type="entry name" value="LTV"/>
    <property type="match status" value="2"/>
</dbReference>
<accession>A0A0M8ZVT0</accession>
<dbReference type="GO" id="GO:0005634">
    <property type="term" value="C:nucleus"/>
    <property type="evidence" value="ECO:0007669"/>
    <property type="project" value="TreeGrafter"/>
</dbReference>
<evidence type="ECO:0000256" key="2">
    <source>
        <dbReference type="ARBA" id="ARBA00021561"/>
    </source>
</evidence>
<dbReference type="AlphaFoldDB" id="A0A0M8ZVT0"/>